<dbReference type="Proteomes" id="UP000479293">
    <property type="component" value="Unassembled WGS sequence"/>
</dbReference>
<keyword evidence="3" id="KW-1185">Reference proteome</keyword>
<evidence type="ECO:0000256" key="1">
    <source>
        <dbReference type="SAM" id="SignalP"/>
    </source>
</evidence>
<gene>
    <name evidence="2" type="ORF">GBK04_16160</name>
</gene>
<feature type="signal peptide" evidence="1">
    <location>
        <begin position="1"/>
        <end position="20"/>
    </location>
</feature>
<dbReference type="RefSeq" id="WP_152761405.1">
    <property type="nucleotide sequence ID" value="NZ_WHLY01000002.1"/>
</dbReference>
<keyword evidence="1" id="KW-0732">Signal</keyword>
<organism evidence="2 3">
    <name type="scientific">Salmonirosea aquatica</name>
    <dbReference type="NCBI Taxonomy" id="2654236"/>
    <lineage>
        <taxon>Bacteria</taxon>
        <taxon>Pseudomonadati</taxon>
        <taxon>Bacteroidota</taxon>
        <taxon>Cytophagia</taxon>
        <taxon>Cytophagales</taxon>
        <taxon>Spirosomataceae</taxon>
        <taxon>Salmonirosea</taxon>
    </lineage>
</organism>
<accession>A0A7C9F4A2</accession>
<dbReference type="EMBL" id="WHLY01000002">
    <property type="protein sequence ID" value="MPR34845.1"/>
    <property type="molecule type" value="Genomic_DNA"/>
</dbReference>
<name>A0A7C9F4A2_9BACT</name>
<comment type="caution">
    <text evidence="2">The sequence shown here is derived from an EMBL/GenBank/DDBJ whole genome shotgun (WGS) entry which is preliminary data.</text>
</comment>
<evidence type="ECO:0000313" key="2">
    <source>
        <dbReference type="EMBL" id="MPR34845.1"/>
    </source>
</evidence>
<sequence>MKTLNTLFLLLMGLASVAQRSSYHQEIDDDGKRLTIRIDRQANGKTYYYSNTYDVRGMSEADKDALVSRVLAAEKAEGGKAYTAAAPLESPAAAPQPPVAVVVASTEPVAPFKKTIEEDTVAHRIKVIYEYMRNGEEHSFEITIDKEGRTEKEIQKRIEEAEESIGFTPKSS</sequence>
<feature type="chain" id="PRO_5029010419" evidence="1">
    <location>
        <begin position="21"/>
        <end position="172"/>
    </location>
</feature>
<evidence type="ECO:0000313" key="3">
    <source>
        <dbReference type="Proteomes" id="UP000479293"/>
    </source>
</evidence>
<reference evidence="2 3" key="1">
    <citation type="submission" date="2019-10" db="EMBL/GenBank/DDBJ databases">
        <title>Draft Genome Sequence of Cytophagaceae sp. SJW1-29.</title>
        <authorList>
            <person name="Choi A."/>
        </authorList>
    </citation>
    <scope>NUCLEOTIDE SEQUENCE [LARGE SCALE GENOMIC DNA]</scope>
    <source>
        <strain evidence="2 3">SJW1-29</strain>
    </source>
</reference>
<dbReference type="AlphaFoldDB" id="A0A7C9F4A2"/>
<proteinExistence type="predicted"/>
<protein>
    <submittedName>
        <fullName evidence="2">Uncharacterized protein</fullName>
    </submittedName>
</protein>